<dbReference type="RefSeq" id="WP_075126385.1">
    <property type="nucleotide sequence ID" value="NZ_MSIE01000027.1"/>
</dbReference>
<evidence type="ECO:0000313" key="2">
    <source>
        <dbReference type="EMBL" id="OLF16609.1"/>
    </source>
</evidence>
<protein>
    <submittedName>
        <fullName evidence="2">Uncharacterized protein</fullName>
    </submittedName>
</protein>
<keyword evidence="3" id="KW-1185">Reference proteome</keyword>
<organism evidence="2 3">
    <name type="scientific">Actinophytocola xanthii</name>
    <dbReference type="NCBI Taxonomy" id="1912961"/>
    <lineage>
        <taxon>Bacteria</taxon>
        <taxon>Bacillati</taxon>
        <taxon>Actinomycetota</taxon>
        <taxon>Actinomycetes</taxon>
        <taxon>Pseudonocardiales</taxon>
        <taxon>Pseudonocardiaceae</taxon>
    </lineage>
</organism>
<comment type="caution">
    <text evidence="2">The sequence shown here is derived from an EMBL/GenBank/DDBJ whole genome shotgun (WGS) entry which is preliminary data.</text>
</comment>
<name>A0A1Q8CQI6_9PSEU</name>
<dbReference type="EMBL" id="MSIE01000027">
    <property type="protein sequence ID" value="OLF16609.1"/>
    <property type="molecule type" value="Genomic_DNA"/>
</dbReference>
<sequence>MRWLAAALVVAVAAAVVAVLVRTGAFDAELNDDETAAVGGGAAEAAPATDPAMLDLDRPFEPTPAAGWADGVEGIVPPTAKPVGDFTASEVADALDQVRDVLVASRLDRTLVVDHDPTRFLSLLAPDARRQLEPLFDGREPDVQSLVSLAAGGSALLPAEPKVRGEMTVSRGGTGELVVHTNYVFVYAFQPTQPLRLVDAMDTIVVVRADVDYVLRAGERWTEGSRGLWYDNATGYAYSIGCAQYRRGYLAPATSERAVTPDTTREPASYFDPASPVRFTDGCSA</sequence>
<keyword evidence="1" id="KW-0732">Signal</keyword>
<gene>
    <name evidence="2" type="ORF">BU204_15490</name>
</gene>
<dbReference type="STRING" id="1912961.BU204_15490"/>
<reference evidence="2 3" key="1">
    <citation type="submission" date="2016-12" db="EMBL/GenBank/DDBJ databases">
        <title>The draft genome sequence of Actinophytocola sp. 11-183.</title>
        <authorList>
            <person name="Wang W."/>
            <person name="Yuan L."/>
        </authorList>
    </citation>
    <scope>NUCLEOTIDE SEQUENCE [LARGE SCALE GENOMIC DNA]</scope>
    <source>
        <strain evidence="2 3">11-183</strain>
    </source>
</reference>
<accession>A0A1Q8CQI6</accession>
<feature type="chain" id="PRO_5039521053" evidence="1">
    <location>
        <begin position="19"/>
        <end position="285"/>
    </location>
</feature>
<evidence type="ECO:0000313" key="3">
    <source>
        <dbReference type="Proteomes" id="UP000185596"/>
    </source>
</evidence>
<dbReference type="OrthoDB" id="4549522at2"/>
<evidence type="ECO:0000256" key="1">
    <source>
        <dbReference type="SAM" id="SignalP"/>
    </source>
</evidence>
<dbReference type="Proteomes" id="UP000185596">
    <property type="component" value="Unassembled WGS sequence"/>
</dbReference>
<dbReference type="AlphaFoldDB" id="A0A1Q8CQI6"/>
<proteinExistence type="predicted"/>
<feature type="signal peptide" evidence="1">
    <location>
        <begin position="1"/>
        <end position="18"/>
    </location>
</feature>